<dbReference type="PRINTS" id="PR00111">
    <property type="entry name" value="ABHYDROLASE"/>
</dbReference>
<protein>
    <recommendedName>
        <fullName evidence="2">AB hydrolase-1 domain-containing protein</fullName>
    </recommendedName>
</protein>
<dbReference type="Pfam" id="PF00561">
    <property type="entry name" value="Abhydrolase_1"/>
    <property type="match status" value="1"/>
</dbReference>
<feature type="domain" description="AB hydrolase-1" evidence="2">
    <location>
        <begin position="25"/>
        <end position="149"/>
    </location>
</feature>
<proteinExistence type="predicted"/>
<gene>
    <name evidence="3" type="ORF">SVIO_107910</name>
</gene>
<keyword evidence="4" id="KW-1185">Reference proteome</keyword>
<feature type="region of interest" description="Disordered" evidence="1">
    <location>
        <begin position="323"/>
        <end position="344"/>
    </location>
</feature>
<feature type="region of interest" description="Disordered" evidence="1">
    <location>
        <begin position="266"/>
        <end position="302"/>
    </location>
</feature>
<evidence type="ECO:0000313" key="4">
    <source>
        <dbReference type="Proteomes" id="UP000301309"/>
    </source>
</evidence>
<dbReference type="AlphaFoldDB" id="A0A4D4LP00"/>
<accession>A0A4D4LP00</accession>
<name>A0A4D4LP00_STRVO</name>
<evidence type="ECO:0000259" key="2">
    <source>
        <dbReference type="Pfam" id="PF00561"/>
    </source>
</evidence>
<dbReference type="SUPFAM" id="SSF53474">
    <property type="entry name" value="alpha/beta-Hydrolases"/>
    <property type="match status" value="1"/>
</dbReference>
<comment type="caution">
    <text evidence="3">The sequence shown here is derived from an EMBL/GenBank/DDBJ whole genome shotgun (WGS) entry which is preliminary data.</text>
</comment>
<sequence length="344" mass="36716">MAEISYRAADDCALHATVIGEGRALVLMHAGGPDHKSMLPLAERLAGRRMVILPDLRGYGRSVCRDPARHTWAQYTKDVIWLLDHIGLPHAVLAGAGLGSTITLRTAAAHPDRVGAAVLIGVEDIEDDEAKEAEIRFLDAFAARVAADGIEAGWEPIRADFPPVVGAMVRDAIPRSDPASIVAAAAIGHDRSFRSISELARITTPTPIFPGTDPRHPTALAEEAADTLPNGQLAMVPIGNDLQTAEDLACAVAPAIVEFLRSPVRAGGRSSDWSRPGSAEVTVDEHEPGPHASSSPAGLDEFVRRPRPAMPVLLHPDAWRQRRITSPAGVEPSCSRYGTRGWQS</sequence>
<dbReference type="Gene3D" id="3.40.50.1820">
    <property type="entry name" value="alpha/beta hydrolase"/>
    <property type="match status" value="1"/>
</dbReference>
<dbReference type="InterPro" id="IPR000073">
    <property type="entry name" value="AB_hydrolase_1"/>
</dbReference>
<dbReference type="GO" id="GO:0016020">
    <property type="term" value="C:membrane"/>
    <property type="evidence" value="ECO:0007669"/>
    <property type="project" value="TreeGrafter"/>
</dbReference>
<evidence type="ECO:0000313" key="3">
    <source>
        <dbReference type="EMBL" id="GDY60168.1"/>
    </source>
</evidence>
<evidence type="ECO:0000256" key="1">
    <source>
        <dbReference type="SAM" id="MobiDB-lite"/>
    </source>
</evidence>
<organism evidence="3 4">
    <name type="scientific">Streptomyces violaceusniger</name>
    <dbReference type="NCBI Taxonomy" id="68280"/>
    <lineage>
        <taxon>Bacteria</taxon>
        <taxon>Bacillati</taxon>
        <taxon>Actinomycetota</taxon>
        <taxon>Actinomycetes</taxon>
        <taxon>Kitasatosporales</taxon>
        <taxon>Streptomycetaceae</taxon>
        <taxon>Streptomyces</taxon>
        <taxon>Streptomyces violaceusniger group</taxon>
    </lineage>
</organism>
<dbReference type="PANTHER" id="PTHR43798">
    <property type="entry name" value="MONOACYLGLYCEROL LIPASE"/>
    <property type="match status" value="1"/>
</dbReference>
<dbReference type="PANTHER" id="PTHR43798:SF33">
    <property type="entry name" value="HYDROLASE, PUTATIVE (AFU_ORTHOLOGUE AFUA_2G14860)-RELATED"/>
    <property type="match status" value="1"/>
</dbReference>
<dbReference type="InterPro" id="IPR029058">
    <property type="entry name" value="AB_hydrolase_fold"/>
</dbReference>
<dbReference type="InterPro" id="IPR050266">
    <property type="entry name" value="AB_hydrolase_sf"/>
</dbReference>
<dbReference type="GO" id="GO:0003824">
    <property type="term" value="F:catalytic activity"/>
    <property type="evidence" value="ECO:0007669"/>
    <property type="project" value="UniProtKB-ARBA"/>
</dbReference>
<reference evidence="3 4" key="1">
    <citation type="journal article" date="2020" name="Int. J. Syst. Evol. Microbiol.">
        <title>Reclassification of Streptomyces castelarensis and Streptomyces sporoclivatus as later heterotypic synonyms of Streptomyces antimycoticus.</title>
        <authorList>
            <person name="Komaki H."/>
            <person name="Tamura T."/>
        </authorList>
    </citation>
    <scope>NUCLEOTIDE SEQUENCE [LARGE SCALE GENOMIC DNA]</scope>
    <source>
        <strain evidence="3 4">NBRC 13459</strain>
    </source>
</reference>
<dbReference type="EMBL" id="BJHW01000002">
    <property type="protein sequence ID" value="GDY60168.1"/>
    <property type="molecule type" value="Genomic_DNA"/>
</dbReference>
<dbReference type="Proteomes" id="UP000301309">
    <property type="component" value="Unassembled WGS sequence"/>
</dbReference>